<dbReference type="InterPro" id="IPR008958">
    <property type="entry name" value="Transglutaminase_C"/>
</dbReference>
<evidence type="ECO:0000313" key="10">
    <source>
        <dbReference type="Proteomes" id="UP000646548"/>
    </source>
</evidence>
<dbReference type="PANTHER" id="PTHR11590">
    <property type="entry name" value="PROTEIN-GLUTAMINE GAMMA-GLUTAMYLTRANSFERASE"/>
    <property type="match status" value="1"/>
</dbReference>
<dbReference type="SMART" id="SM00460">
    <property type="entry name" value="TGc"/>
    <property type="match status" value="1"/>
</dbReference>
<dbReference type="Pfam" id="PF00927">
    <property type="entry name" value="Transglut_C"/>
    <property type="match status" value="2"/>
</dbReference>
<dbReference type="InterPro" id="IPR001102">
    <property type="entry name" value="Transglutaminase_N"/>
</dbReference>
<dbReference type="InterPro" id="IPR036238">
    <property type="entry name" value="Transglutaminase_C_sf"/>
</dbReference>
<keyword evidence="5" id="KW-0106">Calcium</keyword>
<dbReference type="Gene3D" id="2.60.40.10">
    <property type="entry name" value="Immunoglobulins"/>
    <property type="match status" value="3"/>
</dbReference>
<comment type="similarity">
    <text evidence="2">Belongs to the transglutaminase superfamily. Transglutaminase family.</text>
</comment>
<dbReference type="GO" id="GO:0046872">
    <property type="term" value="F:metal ion binding"/>
    <property type="evidence" value="ECO:0007669"/>
    <property type="project" value="UniProtKB-KW"/>
</dbReference>
<evidence type="ECO:0000256" key="4">
    <source>
        <dbReference type="ARBA" id="ARBA00022723"/>
    </source>
</evidence>
<dbReference type="Pfam" id="PF00868">
    <property type="entry name" value="Transglut_N"/>
    <property type="match status" value="1"/>
</dbReference>
<dbReference type="Proteomes" id="UP000646548">
    <property type="component" value="Unassembled WGS sequence"/>
</dbReference>
<evidence type="ECO:0000313" key="9">
    <source>
        <dbReference type="EMBL" id="KAF6729639.1"/>
    </source>
</evidence>
<dbReference type="PANTHER" id="PTHR11590:SF42">
    <property type="entry name" value="COAGULATION FACTOR XIII A CHAIN"/>
    <property type="match status" value="1"/>
</dbReference>
<evidence type="ECO:0000256" key="5">
    <source>
        <dbReference type="ARBA" id="ARBA00022837"/>
    </source>
</evidence>
<dbReference type="InterPro" id="IPR013783">
    <property type="entry name" value="Ig-like_fold"/>
</dbReference>
<feature type="domain" description="Transglutaminase-like" evidence="8">
    <location>
        <begin position="446"/>
        <end position="539"/>
    </location>
</feature>
<dbReference type="Pfam" id="PF01841">
    <property type="entry name" value="Transglut_core"/>
    <property type="match status" value="1"/>
</dbReference>
<dbReference type="GO" id="GO:0072378">
    <property type="term" value="P:blood coagulation, fibrin clot formation"/>
    <property type="evidence" value="ECO:0007669"/>
    <property type="project" value="TreeGrafter"/>
</dbReference>
<proteinExistence type="inferred from homology"/>
<keyword evidence="3" id="KW-0808">Transferase</keyword>
<dbReference type="FunFam" id="3.90.260.10:FF:000001">
    <property type="entry name" value="Protein-glutamine gamma-glutamyltransferase 2"/>
    <property type="match status" value="1"/>
</dbReference>
<evidence type="ECO:0000256" key="3">
    <source>
        <dbReference type="ARBA" id="ARBA00022679"/>
    </source>
</evidence>
<dbReference type="InterPro" id="IPR038765">
    <property type="entry name" value="Papain-like_cys_pep_sf"/>
</dbReference>
<dbReference type="InterPro" id="IPR014756">
    <property type="entry name" value="Ig_E-set"/>
</dbReference>
<evidence type="ECO:0000256" key="2">
    <source>
        <dbReference type="ARBA" id="ARBA00005968"/>
    </source>
</evidence>
<dbReference type="GO" id="GO:0007399">
    <property type="term" value="P:nervous system development"/>
    <property type="evidence" value="ECO:0007669"/>
    <property type="project" value="UniProtKB-ARBA"/>
</dbReference>
<protein>
    <recommendedName>
        <fullName evidence="7">protein-glutamine gamma-glutamyltransferase</fullName>
        <ecNumber evidence="7">2.3.2.13</ecNumber>
    </recommendedName>
</protein>
<dbReference type="SUPFAM" id="SSF49309">
    <property type="entry name" value="Transglutaminase, two C-terminal domains"/>
    <property type="match status" value="2"/>
</dbReference>
<keyword evidence="4" id="KW-0479">Metal-binding</keyword>
<dbReference type="SUPFAM" id="SSF81296">
    <property type="entry name" value="E set domains"/>
    <property type="match status" value="1"/>
</dbReference>
<evidence type="ECO:0000256" key="1">
    <source>
        <dbReference type="ARBA" id="ARBA00001913"/>
    </source>
</evidence>
<dbReference type="EMBL" id="WKFB01000253">
    <property type="protein sequence ID" value="KAF6729639.1"/>
    <property type="molecule type" value="Genomic_DNA"/>
</dbReference>
<organism evidence="9 10">
    <name type="scientific">Oryzias melastigma</name>
    <name type="common">Marine medaka</name>
    <dbReference type="NCBI Taxonomy" id="30732"/>
    <lineage>
        <taxon>Eukaryota</taxon>
        <taxon>Metazoa</taxon>
        <taxon>Chordata</taxon>
        <taxon>Craniata</taxon>
        <taxon>Vertebrata</taxon>
        <taxon>Euteleostomi</taxon>
        <taxon>Actinopterygii</taxon>
        <taxon>Neopterygii</taxon>
        <taxon>Teleostei</taxon>
        <taxon>Neoteleostei</taxon>
        <taxon>Acanthomorphata</taxon>
        <taxon>Ovalentaria</taxon>
        <taxon>Atherinomorphae</taxon>
        <taxon>Beloniformes</taxon>
        <taxon>Adrianichthyidae</taxon>
        <taxon>Oryziinae</taxon>
        <taxon>Oryzias</taxon>
    </lineage>
</organism>
<dbReference type="InterPro" id="IPR036985">
    <property type="entry name" value="Transglutaminase-like_sf"/>
</dbReference>
<comment type="caution">
    <text evidence="9">The sequence shown here is derived from an EMBL/GenBank/DDBJ whole genome shotgun (WGS) entry which is preliminary data.</text>
</comment>
<accession>A0A834CKQ9</accession>
<reference evidence="9" key="1">
    <citation type="journal article" name="BMC Genomics">
        <title>Long-read sequencing and de novo genome assembly of marine medaka (Oryzias melastigma).</title>
        <authorList>
            <person name="Liang P."/>
            <person name="Saqib H.S.A."/>
            <person name="Ni X."/>
            <person name="Shen Y."/>
        </authorList>
    </citation>
    <scope>NUCLEOTIDE SEQUENCE</scope>
    <source>
        <strain evidence="9">Bigg-433</strain>
    </source>
</reference>
<name>A0A834CKQ9_ORYME</name>
<comment type="cofactor">
    <cofactor evidence="1">
        <name>Ca(2+)</name>
        <dbReference type="ChEBI" id="CHEBI:29108"/>
    </cofactor>
</comment>
<dbReference type="Gene3D" id="3.90.260.10">
    <property type="entry name" value="Transglutaminase-like"/>
    <property type="match status" value="1"/>
</dbReference>
<gene>
    <name evidence="9" type="ORF">FQA47_009417</name>
</gene>
<dbReference type="EC" id="2.3.2.13" evidence="7"/>
<evidence type="ECO:0000259" key="8">
    <source>
        <dbReference type="SMART" id="SM00460"/>
    </source>
</evidence>
<dbReference type="InterPro" id="IPR050779">
    <property type="entry name" value="Transglutaminase"/>
</dbReference>
<sequence length="861" mass="96132">MQRCSTTHIHTRTHARTPFLSRLFRVKVFILTTLLFSSLNIHAAGIGHDKFTWWGSDAGLGAPVDPPSLYQKDSGTNVTEALTFDTISLSWDEDSVLDSSLFTTEEILIRNPADRSSPLLFITASLFVQLLTPATMKRAQRNMRGRFPRPVATSNLHLDDEADYREFEPFEGEFGLYPRAPSNDDGSALQVLTIDMQKERNAGSHNTADFINTPLLVVRRGQEFSIDITFNRPLAPQDDVQIEFLIGSDPTPQKRSLQIVTLGNREGGTWKGQILGVQGAVTTVGITPDTQSIVGLYRTYVAIATGGGMQRTQKDPTTNLYLLFNAWSPDDDVYYPDDAGRWEYVLNSSGHIYQGAVGSVSERYWVYGQFDKGVLDACIYIMDSCQMPIHDRGDIIKVARKASAMMNSQDDNGVLVGNWSDDFSMGTPPTAWTGSTKILQDYLGQGIPVCYAQCWVFAGVLCSFMRSIGIPCRVITNFNSAHDNTGNLKTELIFKPDGTPDRRNTRDSIWNYHCWCEAFMKRPDLPPKYSGWQVVDATPQETSDGYFRCGPAPVIALKDGELNHQFDCRFAFAEVNSDIVYIKMDRYGNMNVFNTDKTSVGAQILTKAVGTNGMEDITHTYKYPEGSNENNNTMSQAEQFGLERDNSEMPESKLSASITVDPCQLGDTVKVTVTFKNQNQVDKMIKAHLEVSAVFYTGVVLDEFKVEDFSIYTAAFQSNAAVFEVTPQEYMPHLGAKMSLHFVVTGKTEDENVSDVKVIYLKPPPLIVQLSGTPQVNQQMFVTVYFKNPLNMSLYNARLVMEGAALLDHREFKYSVIGPNMEISQKVAFRPQKPGWRSIVAVLDCQNLTEVTGKVDVKIMP</sequence>
<dbReference type="SUPFAM" id="SSF54001">
    <property type="entry name" value="Cysteine proteinases"/>
    <property type="match status" value="1"/>
</dbReference>
<dbReference type="AlphaFoldDB" id="A0A834CKQ9"/>
<evidence type="ECO:0000256" key="7">
    <source>
        <dbReference type="ARBA" id="ARBA00024222"/>
    </source>
</evidence>
<dbReference type="GO" id="GO:0003810">
    <property type="term" value="F:protein-glutamine gamma-glutamyltransferase activity"/>
    <property type="evidence" value="ECO:0007669"/>
    <property type="project" value="UniProtKB-EC"/>
</dbReference>
<evidence type="ECO:0000256" key="6">
    <source>
        <dbReference type="ARBA" id="ARBA00023315"/>
    </source>
</evidence>
<keyword evidence="6" id="KW-0012">Acyltransferase</keyword>
<dbReference type="InterPro" id="IPR002931">
    <property type="entry name" value="Transglutaminase-like"/>
</dbReference>